<evidence type="ECO:0000313" key="3">
    <source>
        <dbReference type="Proteomes" id="UP000078284"/>
    </source>
</evidence>
<protein>
    <submittedName>
        <fullName evidence="2">Uncharacterized protein</fullName>
    </submittedName>
</protein>
<dbReference type="GO" id="GO:0004553">
    <property type="term" value="F:hydrolase activity, hydrolyzing O-glycosyl compounds"/>
    <property type="evidence" value="ECO:0007669"/>
    <property type="project" value="InterPro"/>
</dbReference>
<comment type="caution">
    <text evidence="2">The sequence shown here is derived from an EMBL/GenBank/DDBJ whole genome shotgun (WGS) entry which is preliminary data.</text>
</comment>
<name>A0A178VVG0_ARATH</name>
<dbReference type="InterPro" id="IPR001360">
    <property type="entry name" value="Glyco_hydro_1"/>
</dbReference>
<dbReference type="EMBL" id="LUHQ01000002">
    <property type="protein sequence ID" value="OAP09818.1"/>
    <property type="molecule type" value="Genomic_DNA"/>
</dbReference>
<organism evidence="2 3">
    <name type="scientific">Arabidopsis thaliana</name>
    <name type="common">Mouse-ear cress</name>
    <dbReference type="NCBI Taxonomy" id="3702"/>
    <lineage>
        <taxon>Eukaryota</taxon>
        <taxon>Viridiplantae</taxon>
        <taxon>Streptophyta</taxon>
        <taxon>Embryophyta</taxon>
        <taxon>Tracheophyta</taxon>
        <taxon>Spermatophyta</taxon>
        <taxon>Magnoliopsida</taxon>
        <taxon>eudicotyledons</taxon>
        <taxon>Gunneridae</taxon>
        <taxon>Pentapetalae</taxon>
        <taxon>rosids</taxon>
        <taxon>malvids</taxon>
        <taxon>Brassicales</taxon>
        <taxon>Brassicaceae</taxon>
        <taxon>Camelineae</taxon>
        <taxon>Arabidopsis</taxon>
    </lineage>
</organism>
<dbReference type="Proteomes" id="UP000078284">
    <property type="component" value="Chromosome 2"/>
</dbReference>
<dbReference type="InterPro" id="IPR017853">
    <property type="entry name" value="GH"/>
</dbReference>
<accession>A0A178VVG0</accession>
<dbReference type="PANTHER" id="PTHR46626">
    <property type="entry name" value="RETICULON-LIKE PROTEIN B17"/>
    <property type="match status" value="1"/>
</dbReference>
<proteinExistence type="inferred from homology"/>
<dbReference type="AlphaFoldDB" id="A0A178VVG0"/>
<dbReference type="SUPFAM" id="SSF51445">
    <property type="entry name" value="(Trans)glycosidases"/>
    <property type="match status" value="1"/>
</dbReference>
<reference evidence="3" key="1">
    <citation type="journal article" date="2016" name="Proc. Natl. Acad. Sci. U.S.A.">
        <title>Chromosome-level assembly of Arabidopsis thaliana Ler reveals the extent of translocation and inversion polymorphisms.</title>
        <authorList>
            <person name="Zapata L."/>
            <person name="Ding J."/>
            <person name="Willing E.M."/>
            <person name="Hartwig B."/>
            <person name="Bezdan D."/>
            <person name="Jiao W.B."/>
            <person name="Patel V."/>
            <person name="Velikkakam James G."/>
            <person name="Koornneef M."/>
            <person name="Ossowski S."/>
            <person name="Schneeberger K."/>
        </authorList>
    </citation>
    <scope>NUCLEOTIDE SEQUENCE [LARGE SCALE GENOMIC DNA]</scope>
    <source>
        <strain evidence="3">cv. Landsberg erecta</strain>
    </source>
</reference>
<evidence type="ECO:0000256" key="1">
    <source>
        <dbReference type="ARBA" id="ARBA00010838"/>
    </source>
</evidence>
<dbReference type="Pfam" id="PF00232">
    <property type="entry name" value="Glyco_hydro_1"/>
    <property type="match status" value="1"/>
</dbReference>
<sequence length="275" mass="32327">MEMVKKERHKVVGVREEDVKRMLRLIMPYLNESLHQQLRALFSGDPSTTLKITNYWKELEEMKHMTKQEFIASFRSSSLEDTTRVEYLTSYIEAVLHSIRKGSNVKGYFQRSLMDLFEIFGGYDKEKQQKTPGSRNHTKLLLQEGQSLLPVVCLISQGEGKWCELKHIFSDSIDLGKATWPIKAVKMVEEIFHRQTMEFVFLDLGDETTLDFKVVVLNWWWHYPLYLVMSSWDITSANVSWLFNIRWILNINWSVLLIHSSWSLLITSCLCFGFL</sequence>
<dbReference type="Gene3D" id="3.20.20.80">
    <property type="entry name" value="Glycosidases"/>
    <property type="match status" value="1"/>
</dbReference>
<dbReference type="InterPro" id="IPR044647">
    <property type="entry name" value="RTNLB17/18/21"/>
</dbReference>
<comment type="similarity">
    <text evidence="1">Belongs to the glycosyl hydrolase 1 family.</text>
</comment>
<dbReference type="GO" id="GO:0005975">
    <property type="term" value="P:carbohydrate metabolic process"/>
    <property type="evidence" value="ECO:0007669"/>
    <property type="project" value="InterPro"/>
</dbReference>
<evidence type="ECO:0000313" key="2">
    <source>
        <dbReference type="EMBL" id="OAP09818.1"/>
    </source>
</evidence>
<gene>
    <name evidence="2" type="ordered locus">AXX17_At2g07770</name>
</gene>
<dbReference type="PANTHER" id="PTHR46626:SF1">
    <property type="entry name" value="RETICULON-LIKE PROTEIN B21"/>
    <property type="match status" value="1"/>
</dbReference>